<dbReference type="Proteomes" id="UP000803884">
    <property type="component" value="Unassembled WGS sequence"/>
</dbReference>
<comment type="function">
    <text evidence="3">Plays a central role in 2-thiolation of mcm(5)S(2)U at tRNA wobble positions of tRNA(Lys), tRNA(Glu) and tRNA(Gln). May act by forming a heterodimer with NCS6 that ligates sulfur from thiocarboxylated URM1 onto the uridine of tRNAs at wobble position. Prior mcm(5) tRNA modification by the elongator complex is required for 2-thiolation. May also be involved in protein urmylation.</text>
</comment>
<dbReference type="GO" id="GO:0005829">
    <property type="term" value="C:cytosol"/>
    <property type="evidence" value="ECO:0007669"/>
    <property type="project" value="TreeGrafter"/>
</dbReference>
<dbReference type="AlphaFoldDB" id="A0AB34KKE2"/>
<comment type="similarity">
    <text evidence="3">Belongs to the CTU2/NCS2 family.</text>
</comment>
<keyword evidence="2 3" id="KW-0819">tRNA processing</keyword>
<dbReference type="PANTHER" id="PTHR20882:SF14">
    <property type="entry name" value="CYTOPLASMIC TRNA 2-THIOLATION PROTEIN 2"/>
    <property type="match status" value="1"/>
</dbReference>
<dbReference type="GeneID" id="96008169"/>
<protein>
    <recommendedName>
        <fullName evidence="3">Cytoplasmic tRNA 2-thiolation protein 2</fullName>
    </recommendedName>
</protein>
<name>A0AB34KKE2_9PEZI</name>
<comment type="pathway">
    <text evidence="3">tRNA modification; 5-methoxycarbonylmethyl-2-thiouridine-tRNA biosynthesis.</text>
</comment>
<keyword evidence="5" id="KW-1185">Reference proteome</keyword>
<dbReference type="Pfam" id="PF10288">
    <property type="entry name" value="CTU2"/>
    <property type="match status" value="1"/>
</dbReference>
<evidence type="ECO:0000313" key="5">
    <source>
        <dbReference type="Proteomes" id="UP000803884"/>
    </source>
</evidence>
<dbReference type="GO" id="GO:0002143">
    <property type="term" value="P:tRNA wobble position uridine thiolation"/>
    <property type="evidence" value="ECO:0007669"/>
    <property type="project" value="TreeGrafter"/>
</dbReference>
<dbReference type="HAMAP" id="MF_03054">
    <property type="entry name" value="CTU2"/>
    <property type="match status" value="1"/>
</dbReference>
<dbReference type="RefSeq" id="XP_069227377.1">
    <property type="nucleotide sequence ID" value="XM_069375331.1"/>
</dbReference>
<comment type="subcellular location">
    <subcellularLocation>
        <location evidence="3">Cytoplasm</location>
    </subcellularLocation>
</comment>
<dbReference type="GO" id="GO:0032447">
    <property type="term" value="P:protein urmylation"/>
    <property type="evidence" value="ECO:0007669"/>
    <property type="project" value="UniProtKB-UniRule"/>
</dbReference>
<dbReference type="InterPro" id="IPR019407">
    <property type="entry name" value="CTU2"/>
</dbReference>
<dbReference type="InterPro" id="IPR014729">
    <property type="entry name" value="Rossmann-like_a/b/a_fold"/>
</dbReference>
<comment type="caution">
    <text evidence="4">The sequence shown here is derived from an EMBL/GenBank/DDBJ whole genome shotgun (WGS) entry which is preliminary data.</text>
</comment>
<organism evidence="4 5">
    <name type="scientific">Cladosporium halotolerans</name>
    <dbReference type="NCBI Taxonomy" id="1052096"/>
    <lineage>
        <taxon>Eukaryota</taxon>
        <taxon>Fungi</taxon>
        <taxon>Dikarya</taxon>
        <taxon>Ascomycota</taxon>
        <taxon>Pezizomycotina</taxon>
        <taxon>Dothideomycetes</taxon>
        <taxon>Dothideomycetidae</taxon>
        <taxon>Cladosporiales</taxon>
        <taxon>Cladosporiaceae</taxon>
        <taxon>Cladosporium</taxon>
    </lineage>
</organism>
<evidence type="ECO:0000256" key="3">
    <source>
        <dbReference type="HAMAP-Rule" id="MF_03054"/>
    </source>
</evidence>
<evidence type="ECO:0000256" key="1">
    <source>
        <dbReference type="ARBA" id="ARBA00022490"/>
    </source>
</evidence>
<evidence type="ECO:0000256" key="2">
    <source>
        <dbReference type="ARBA" id="ARBA00022694"/>
    </source>
</evidence>
<sequence length="361" mass="38945">MAGRRNLPPADKSLCRRCQSPDTAITVRTEPLCKACFDKYVQTKVVKRMETFRVKNSEPGKEKTLLLPLSFGPCSTALLYTLSRHLKNQIDKSGRPGFKLHVLHIEQPDEPPAQPLLDQLQSRFPEHTYAAVPLASITSLPHLLPSTLQPPSSLASLLSTLPTPTARADLSAHLLRKLIAHHARETHSAAILLGDSTTRLAERALAETAKGRGFAVPWLVSDGPISSAPTPSEAGDGQGEIPTYHPLRDLLSKELVPFVAFAEPPLTPFLRTASESQAAPAAMKNSTIDALTRGYFAGVEEEYPSIVANVVRTTSKLQAREVGAGELGCELCDVPLEGAAPERSRLCWGCVRTMQGVGAAS</sequence>
<accession>A0AB34KKE2</accession>
<dbReference type="Gene3D" id="3.40.50.620">
    <property type="entry name" value="HUPs"/>
    <property type="match status" value="1"/>
</dbReference>
<dbReference type="GO" id="GO:0016779">
    <property type="term" value="F:nucleotidyltransferase activity"/>
    <property type="evidence" value="ECO:0007669"/>
    <property type="project" value="UniProtKB-UniRule"/>
</dbReference>
<gene>
    <name evidence="4" type="primary">ncs2</name>
    <name evidence="3" type="synonym">CTU2</name>
    <name evidence="3" type="synonym">NCS2</name>
    <name evidence="4" type="ORF">WHR41_06726</name>
</gene>
<dbReference type="PANTHER" id="PTHR20882">
    <property type="entry name" value="CYTOPLASMIC TRNA 2-THIOLATION PROTEIN 2"/>
    <property type="match status" value="1"/>
</dbReference>
<dbReference type="GO" id="GO:0016783">
    <property type="term" value="F:sulfurtransferase activity"/>
    <property type="evidence" value="ECO:0007669"/>
    <property type="project" value="TreeGrafter"/>
</dbReference>
<keyword evidence="1 3" id="KW-0963">Cytoplasm</keyword>
<dbReference type="EMBL" id="JAAQHG020000027">
    <property type="protein sequence ID" value="KAL1584271.1"/>
    <property type="molecule type" value="Genomic_DNA"/>
</dbReference>
<dbReference type="GO" id="GO:0000049">
    <property type="term" value="F:tRNA binding"/>
    <property type="evidence" value="ECO:0007669"/>
    <property type="project" value="InterPro"/>
</dbReference>
<reference evidence="4 5" key="1">
    <citation type="journal article" date="2020" name="Microbiol. Resour. Announc.">
        <title>Draft Genome Sequence of a Cladosporium Species Isolated from the Mesophotic Ascidian Didemnum maculosum.</title>
        <authorList>
            <person name="Gioti A."/>
            <person name="Siaperas R."/>
            <person name="Nikolaivits E."/>
            <person name="Le Goff G."/>
            <person name="Ouazzani J."/>
            <person name="Kotoulas G."/>
            <person name="Topakas E."/>
        </authorList>
    </citation>
    <scope>NUCLEOTIDE SEQUENCE [LARGE SCALE GENOMIC DNA]</scope>
    <source>
        <strain evidence="4 5">TM138-S3</strain>
    </source>
</reference>
<evidence type="ECO:0000313" key="4">
    <source>
        <dbReference type="EMBL" id="KAL1584271.1"/>
    </source>
</evidence>
<proteinExistence type="inferred from homology"/>
<dbReference type="SUPFAM" id="SSF52402">
    <property type="entry name" value="Adenine nucleotide alpha hydrolases-like"/>
    <property type="match status" value="1"/>
</dbReference>